<feature type="domain" description="DUF397" evidence="1">
    <location>
        <begin position="4"/>
        <end position="57"/>
    </location>
</feature>
<gene>
    <name evidence="2" type="ORF">SAMN05216174_1047</name>
</gene>
<dbReference type="OrthoDB" id="4564763at2"/>
<dbReference type="AlphaFoldDB" id="A0A1G6NYM9"/>
<evidence type="ECO:0000313" key="3">
    <source>
        <dbReference type="Proteomes" id="UP000199501"/>
    </source>
</evidence>
<evidence type="ECO:0000313" key="2">
    <source>
        <dbReference type="EMBL" id="SDC72761.1"/>
    </source>
</evidence>
<dbReference type="Proteomes" id="UP000199501">
    <property type="component" value="Unassembled WGS sequence"/>
</dbReference>
<organism evidence="2 3">
    <name type="scientific">Actinokineospora iranica</name>
    <dbReference type="NCBI Taxonomy" id="1271860"/>
    <lineage>
        <taxon>Bacteria</taxon>
        <taxon>Bacillati</taxon>
        <taxon>Actinomycetota</taxon>
        <taxon>Actinomycetes</taxon>
        <taxon>Pseudonocardiales</taxon>
        <taxon>Pseudonocardiaceae</taxon>
        <taxon>Actinokineospora</taxon>
    </lineage>
</organism>
<evidence type="ECO:0000259" key="1">
    <source>
        <dbReference type="Pfam" id="PF04149"/>
    </source>
</evidence>
<dbReference type="STRING" id="1271860.SAMN05216174_1047"/>
<dbReference type="InterPro" id="IPR007278">
    <property type="entry name" value="DUF397"/>
</dbReference>
<proteinExistence type="predicted"/>
<dbReference type="Pfam" id="PF04149">
    <property type="entry name" value="DUF397"/>
    <property type="match status" value="1"/>
</dbReference>
<keyword evidence="3" id="KW-1185">Reference proteome</keyword>
<dbReference type="EMBL" id="FMZZ01000004">
    <property type="protein sequence ID" value="SDC72761.1"/>
    <property type="molecule type" value="Genomic_DNA"/>
</dbReference>
<protein>
    <recommendedName>
        <fullName evidence="1">DUF397 domain-containing protein</fullName>
    </recommendedName>
</protein>
<accession>A0A1G6NYM9</accession>
<dbReference type="RefSeq" id="WP_091449709.1">
    <property type="nucleotide sequence ID" value="NZ_FMZZ01000004.1"/>
</dbReference>
<reference evidence="3" key="1">
    <citation type="submission" date="2016-10" db="EMBL/GenBank/DDBJ databases">
        <authorList>
            <person name="Varghese N."/>
            <person name="Submissions S."/>
        </authorList>
    </citation>
    <scope>NUCLEOTIDE SEQUENCE [LARGE SCALE GENOMIC DNA]</scope>
    <source>
        <strain evidence="3">IBRC-M 10403</strain>
    </source>
</reference>
<name>A0A1G6NYM9_9PSEU</name>
<sequence>MEQARWRKSSRSVGNPEQCVEVAYLDSAVAVRDSKNPTGPVMLVPFARFGDILCGLKNAGRGV</sequence>